<dbReference type="PANTHER" id="PTHR43283">
    <property type="entry name" value="BETA-LACTAMASE-RELATED"/>
    <property type="match status" value="1"/>
</dbReference>
<gene>
    <name evidence="2" type="ORF">DOTSEDRAFT_49396</name>
</gene>
<dbReference type="HOGENOM" id="CLU_030169_0_1_1"/>
<dbReference type="OMA" id="AYCCIAS"/>
<evidence type="ECO:0000313" key="3">
    <source>
        <dbReference type="Proteomes" id="UP000016933"/>
    </source>
</evidence>
<name>N1Q321_DOTSN</name>
<dbReference type="SUPFAM" id="SSF56601">
    <property type="entry name" value="beta-lactamase/transpeptidase-like"/>
    <property type="match status" value="1"/>
</dbReference>
<accession>N1Q321</accession>
<feature type="domain" description="Beta-lactamase-related" evidence="1">
    <location>
        <begin position="78"/>
        <end position="351"/>
    </location>
</feature>
<proteinExistence type="predicted"/>
<reference evidence="2 3" key="2">
    <citation type="journal article" date="2012" name="PLoS Pathog.">
        <title>Diverse lifestyles and strategies of plant pathogenesis encoded in the genomes of eighteen Dothideomycetes fungi.</title>
        <authorList>
            <person name="Ohm R.A."/>
            <person name="Feau N."/>
            <person name="Henrissat B."/>
            <person name="Schoch C.L."/>
            <person name="Horwitz B.A."/>
            <person name="Barry K.W."/>
            <person name="Condon B.J."/>
            <person name="Copeland A.C."/>
            <person name="Dhillon B."/>
            <person name="Glaser F."/>
            <person name="Hesse C.N."/>
            <person name="Kosti I."/>
            <person name="LaButti K."/>
            <person name="Lindquist E.A."/>
            <person name="Lucas S."/>
            <person name="Salamov A.A."/>
            <person name="Bradshaw R.E."/>
            <person name="Ciuffetti L."/>
            <person name="Hamelin R.C."/>
            <person name="Kema G.H.J."/>
            <person name="Lawrence C."/>
            <person name="Scott J.A."/>
            <person name="Spatafora J.W."/>
            <person name="Turgeon B.G."/>
            <person name="de Wit P.J.G.M."/>
            <person name="Zhong S."/>
            <person name="Goodwin S.B."/>
            <person name="Grigoriev I.V."/>
        </authorList>
    </citation>
    <scope>NUCLEOTIDE SEQUENCE [LARGE SCALE GENOMIC DNA]</scope>
    <source>
        <strain evidence="3">NZE10 / CBS 128990</strain>
    </source>
</reference>
<organism evidence="2 3">
    <name type="scientific">Dothistroma septosporum (strain NZE10 / CBS 128990)</name>
    <name type="common">Red band needle blight fungus</name>
    <name type="synonym">Mycosphaerella pini</name>
    <dbReference type="NCBI Taxonomy" id="675120"/>
    <lineage>
        <taxon>Eukaryota</taxon>
        <taxon>Fungi</taxon>
        <taxon>Dikarya</taxon>
        <taxon>Ascomycota</taxon>
        <taxon>Pezizomycotina</taxon>
        <taxon>Dothideomycetes</taxon>
        <taxon>Dothideomycetidae</taxon>
        <taxon>Mycosphaerellales</taxon>
        <taxon>Mycosphaerellaceae</taxon>
        <taxon>Dothistroma</taxon>
    </lineage>
</organism>
<evidence type="ECO:0000259" key="1">
    <source>
        <dbReference type="Pfam" id="PF00144"/>
    </source>
</evidence>
<dbReference type="OrthoDB" id="5946976at2759"/>
<dbReference type="Pfam" id="PF00144">
    <property type="entry name" value="Beta-lactamase"/>
    <property type="match status" value="1"/>
</dbReference>
<dbReference type="STRING" id="675120.N1Q321"/>
<dbReference type="InterPro" id="IPR012338">
    <property type="entry name" value="Beta-lactam/transpept-like"/>
</dbReference>
<keyword evidence="3" id="KW-1185">Reference proteome</keyword>
<evidence type="ECO:0000313" key="2">
    <source>
        <dbReference type="EMBL" id="EME49065.1"/>
    </source>
</evidence>
<dbReference type="Proteomes" id="UP000016933">
    <property type="component" value="Unassembled WGS sequence"/>
</dbReference>
<dbReference type="AlphaFoldDB" id="N1Q321"/>
<protein>
    <recommendedName>
        <fullName evidence="1">Beta-lactamase-related domain-containing protein</fullName>
    </recommendedName>
</protein>
<dbReference type="EMBL" id="KB446535">
    <property type="protein sequence ID" value="EME49065.1"/>
    <property type="molecule type" value="Genomic_DNA"/>
</dbReference>
<dbReference type="InterPro" id="IPR001466">
    <property type="entry name" value="Beta-lactam-related"/>
</dbReference>
<reference evidence="3" key="1">
    <citation type="journal article" date="2012" name="PLoS Genet.">
        <title>The genomes of the fungal plant pathogens Cladosporium fulvum and Dothistroma septosporum reveal adaptation to different hosts and lifestyles but also signatures of common ancestry.</title>
        <authorList>
            <person name="de Wit P.J.G.M."/>
            <person name="van der Burgt A."/>
            <person name="Oekmen B."/>
            <person name="Stergiopoulos I."/>
            <person name="Abd-Elsalam K.A."/>
            <person name="Aerts A.L."/>
            <person name="Bahkali A.H."/>
            <person name="Beenen H.G."/>
            <person name="Chettri P."/>
            <person name="Cox M.P."/>
            <person name="Datema E."/>
            <person name="de Vries R.P."/>
            <person name="Dhillon B."/>
            <person name="Ganley A.R."/>
            <person name="Griffiths S.A."/>
            <person name="Guo Y."/>
            <person name="Hamelin R.C."/>
            <person name="Henrissat B."/>
            <person name="Kabir M.S."/>
            <person name="Jashni M.K."/>
            <person name="Kema G."/>
            <person name="Klaubauf S."/>
            <person name="Lapidus A."/>
            <person name="Levasseur A."/>
            <person name="Lindquist E."/>
            <person name="Mehrabi R."/>
            <person name="Ohm R.A."/>
            <person name="Owen T.J."/>
            <person name="Salamov A."/>
            <person name="Schwelm A."/>
            <person name="Schijlen E."/>
            <person name="Sun H."/>
            <person name="van den Burg H.A."/>
            <person name="van Ham R.C.H.J."/>
            <person name="Zhang S."/>
            <person name="Goodwin S.B."/>
            <person name="Grigoriev I.V."/>
            <person name="Collemare J."/>
            <person name="Bradshaw R.E."/>
        </authorList>
    </citation>
    <scope>NUCLEOTIDE SEQUENCE [LARGE SCALE GENOMIC DNA]</scope>
    <source>
        <strain evidence="3">NZE10 / CBS 128990</strain>
    </source>
</reference>
<sequence length="380" mass="42240">MTNLAEAINLANWRDPPYNQYGFINVDKIVHTHGIKKSPDNTKELQSKSSHLMDFAMNWKGESLDLAAFIDKSETDGLIILHRGEVVHEQYSRGNSKDSKHIMMSMTKSITGLIVGILQKDGRLHVEDLVVKYVPEVEGTMYENVTIRQCIDMRSGAQYSDNNHAYRCAAGWDPADGTEKHTNLHDFIAHFEPSKAQHDGFEYVSVNTDLVGWVIERATGKKFAKVIEELLWQPMGAESDALMTVDKEGNARAAGGIAATLRDIARVGQLISEDGRDIVPSGWLHDIVNDGDSEAFARGSWAAGLKNFFSDGLAYRSHCIADRGTDTVMCLGIFGQQMMIDRKNDIVLAKTGSQEQSIDFSLIGMTLVAWKEVQRIYLAA</sequence>
<dbReference type="eggNOG" id="ENOG502S7CB">
    <property type="taxonomic scope" value="Eukaryota"/>
</dbReference>
<dbReference type="PANTHER" id="PTHR43283:SF7">
    <property type="entry name" value="BETA-LACTAMASE-RELATED DOMAIN-CONTAINING PROTEIN"/>
    <property type="match status" value="1"/>
</dbReference>
<dbReference type="InterPro" id="IPR050789">
    <property type="entry name" value="Diverse_Enzym_Activities"/>
</dbReference>
<dbReference type="Gene3D" id="3.40.710.10">
    <property type="entry name" value="DD-peptidase/beta-lactamase superfamily"/>
    <property type="match status" value="1"/>
</dbReference>